<evidence type="ECO:0000313" key="3">
    <source>
        <dbReference type="EMBL" id="AXK60652.1"/>
    </source>
</evidence>
<reference evidence="3 4" key="1">
    <citation type="submission" date="2017-12" db="EMBL/GenBank/DDBJ databases">
        <title>Chromulinavorax destructans is a abundant pathogen of dominant heterotrophic picoflagllates.</title>
        <authorList>
            <person name="Deeg C.M."/>
            <person name="Zimmer M."/>
            <person name="Suttle C.A."/>
        </authorList>
    </citation>
    <scope>NUCLEOTIDE SEQUENCE [LARGE SCALE GENOMIC DNA]</scope>
    <source>
        <strain evidence="3 4">SeV1</strain>
    </source>
</reference>
<dbReference type="RefSeq" id="WP_115585667.1">
    <property type="nucleotide sequence ID" value="NZ_CP025544.1"/>
</dbReference>
<feature type="signal peptide" evidence="2">
    <location>
        <begin position="1"/>
        <end position="18"/>
    </location>
</feature>
<name>A0A345ZBI5_9BACT</name>
<keyword evidence="1" id="KW-0812">Transmembrane</keyword>
<dbReference type="EMBL" id="CP025544">
    <property type="protein sequence ID" value="AXK60652.1"/>
    <property type="molecule type" value="Genomic_DNA"/>
</dbReference>
<gene>
    <name evidence="3" type="ORF">C0J27_02745</name>
</gene>
<evidence type="ECO:0000256" key="2">
    <source>
        <dbReference type="SAM" id="SignalP"/>
    </source>
</evidence>
<sequence>MKKLMLAALLFVSMPVFADSAFDKANYKIVSSIWPAVKGACAIGIATCIGQVIVNSFEATRNMDCKDEKILAACVTLYSVFFASSLYEDWLAQQNKDQEEIA</sequence>
<dbReference type="AlphaFoldDB" id="A0A345ZBI5"/>
<keyword evidence="4" id="KW-1185">Reference proteome</keyword>
<keyword evidence="2" id="KW-0732">Signal</keyword>
<keyword evidence="1" id="KW-0472">Membrane</keyword>
<accession>A0A345ZBI5</accession>
<protein>
    <submittedName>
        <fullName evidence="3">Uncharacterized protein</fullName>
    </submittedName>
</protein>
<feature type="transmembrane region" description="Helical" evidence="1">
    <location>
        <begin position="34"/>
        <end position="57"/>
    </location>
</feature>
<dbReference type="Proteomes" id="UP000254834">
    <property type="component" value="Chromosome"/>
</dbReference>
<dbReference type="KEGG" id="cdes:C0J27_02745"/>
<feature type="chain" id="PRO_5017031055" evidence="2">
    <location>
        <begin position="19"/>
        <end position="102"/>
    </location>
</feature>
<organism evidence="3 4">
    <name type="scientific">Candidatus Chromulinivorax destructor</name>
    <dbReference type="NCBI Taxonomy" id="2066483"/>
    <lineage>
        <taxon>Bacteria</taxon>
        <taxon>Candidatus Babelota</taxon>
        <taxon>Candidatus Babeliae</taxon>
        <taxon>Candidatus Babeliales</taxon>
        <taxon>Candidatus Chromulinivoraceae</taxon>
        <taxon>Candidatus Chromulinivorax</taxon>
    </lineage>
</organism>
<proteinExistence type="predicted"/>
<evidence type="ECO:0000313" key="4">
    <source>
        <dbReference type="Proteomes" id="UP000254834"/>
    </source>
</evidence>
<evidence type="ECO:0000256" key="1">
    <source>
        <dbReference type="SAM" id="Phobius"/>
    </source>
</evidence>
<keyword evidence="1" id="KW-1133">Transmembrane helix</keyword>